<organism evidence="3 4">
    <name type="scientific">Novosphingobium subterraneum</name>
    <dbReference type="NCBI Taxonomy" id="48936"/>
    <lineage>
        <taxon>Bacteria</taxon>
        <taxon>Pseudomonadati</taxon>
        <taxon>Pseudomonadota</taxon>
        <taxon>Alphaproteobacteria</taxon>
        <taxon>Sphingomonadales</taxon>
        <taxon>Sphingomonadaceae</taxon>
        <taxon>Novosphingobium</taxon>
    </lineage>
</organism>
<sequence>MSWRTTQKGRAMIQRAALPAIFAACTIASCSPAVGTVCPLQVSSASELSRAWTCAPPGAVIQLAAGDYGELRIANRTRGEITIRSAEAEDPAEFTSLTIASSSGVTIENLRFTRRPLKQAYGLLVVGSQGVHVQNSEFAGPGTEGETRPLAAVMLRDSTGLAIRRSHFSRYRHGIALLNVGEVIIADNRFADLQTDGIRGGGASNIVIERNKFTNFHPAPKDHPDGIQLWSTQQTKSAHNIAIRDNLIYRGTGAPTQGIFVRDTFGQAPFENVSITNNIVLGGLFNGITVAGVRQGKIFGNTVIPFPDQDSRIRLEAANDTELAGNVAGRFVLRGDIRNIDNKTVLPRIAVEDIVRRWQAERDTNQ</sequence>
<reference evidence="3 4" key="1">
    <citation type="submission" date="2014-10" db="EMBL/GenBank/DDBJ databases">
        <title>Draft genome sequence of Novosphingobium subterraneum DSM 12447.</title>
        <authorList>
            <person name="Gan H.M."/>
            <person name="Gan H.Y."/>
            <person name="Savka M.A."/>
        </authorList>
    </citation>
    <scope>NUCLEOTIDE SEQUENCE [LARGE SCALE GENOMIC DNA]</scope>
    <source>
        <strain evidence="3 4">DSM 12447</strain>
    </source>
</reference>
<evidence type="ECO:0000256" key="1">
    <source>
        <dbReference type="SAM" id="SignalP"/>
    </source>
</evidence>
<dbReference type="Gene3D" id="2.160.20.10">
    <property type="entry name" value="Single-stranded right-handed beta-helix, Pectin lyase-like"/>
    <property type="match status" value="1"/>
</dbReference>
<feature type="signal peptide" evidence="1">
    <location>
        <begin position="1"/>
        <end position="35"/>
    </location>
</feature>
<gene>
    <name evidence="3" type="ORF">NJ75_04496</name>
</gene>
<evidence type="ECO:0000259" key="2">
    <source>
        <dbReference type="Pfam" id="PF13229"/>
    </source>
</evidence>
<dbReference type="SMART" id="SM00710">
    <property type="entry name" value="PbH1"/>
    <property type="match status" value="7"/>
</dbReference>
<accession>A0A0B8ZU20</accession>
<dbReference type="InterPro" id="IPR012334">
    <property type="entry name" value="Pectin_lyas_fold"/>
</dbReference>
<dbReference type="Pfam" id="PF13229">
    <property type="entry name" value="Beta_helix"/>
    <property type="match status" value="1"/>
</dbReference>
<evidence type="ECO:0000313" key="4">
    <source>
        <dbReference type="Proteomes" id="UP000031338"/>
    </source>
</evidence>
<dbReference type="EMBL" id="JRVC01000034">
    <property type="protein sequence ID" value="KHS41776.1"/>
    <property type="molecule type" value="Genomic_DNA"/>
</dbReference>
<dbReference type="Proteomes" id="UP000031338">
    <property type="component" value="Unassembled WGS sequence"/>
</dbReference>
<dbReference type="InterPro" id="IPR006626">
    <property type="entry name" value="PbH1"/>
</dbReference>
<name>A0A0B8ZU20_9SPHN</name>
<proteinExistence type="predicted"/>
<dbReference type="InterPro" id="IPR011050">
    <property type="entry name" value="Pectin_lyase_fold/virulence"/>
</dbReference>
<feature type="domain" description="Right handed beta helix" evidence="2">
    <location>
        <begin position="152"/>
        <end position="303"/>
    </location>
</feature>
<dbReference type="PATRIC" id="fig|48936.3.peg.4531"/>
<feature type="chain" id="PRO_5002141030" description="Right handed beta helix domain-containing protein" evidence="1">
    <location>
        <begin position="36"/>
        <end position="366"/>
    </location>
</feature>
<comment type="caution">
    <text evidence="3">The sequence shown here is derived from an EMBL/GenBank/DDBJ whole genome shotgun (WGS) entry which is preliminary data.</text>
</comment>
<keyword evidence="4" id="KW-1185">Reference proteome</keyword>
<dbReference type="PROSITE" id="PS51257">
    <property type="entry name" value="PROKAR_LIPOPROTEIN"/>
    <property type="match status" value="1"/>
</dbReference>
<dbReference type="SUPFAM" id="SSF51126">
    <property type="entry name" value="Pectin lyase-like"/>
    <property type="match status" value="1"/>
</dbReference>
<evidence type="ECO:0000313" key="3">
    <source>
        <dbReference type="EMBL" id="KHS41776.1"/>
    </source>
</evidence>
<dbReference type="InterPro" id="IPR039448">
    <property type="entry name" value="Beta_helix"/>
</dbReference>
<dbReference type="STRING" id="48936.NJ75_04496"/>
<protein>
    <recommendedName>
        <fullName evidence="2">Right handed beta helix domain-containing protein</fullName>
    </recommendedName>
</protein>
<keyword evidence="1" id="KW-0732">Signal</keyword>
<dbReference type="AlphaFoldDB" id="A0A0B8ZU20"/>